<dbReference type="Proteomes" id="UP000189475">
    <property type="component" value="Unassembled WGS sequence"/>
</dbReference>
<feature type="domain" description="TonB-dependent receptor-like beta-barrel" evidence="13">
    <location>
        <begin position="231"/>
        <end position="627"/>
    </location>
</feature>
<dbReference type="GO" id="GO:0044718">
    <property type="term" value="P:siderophore transmembrane transport"/>
    <property type="evidence" value="ECO:0007669"/>
    <property type="project" value="TreeGrafter"/>
</dbReference>
<name>A0A1R4B867_9VIBR</name>
<keyword evidence="7 11" id="KW-0798">TonB box</keyword>
<dbReference type="PROSITE" id="PS52016">
    <property type="entry name" value="TONB_DEPENDENT_REC_3"/>
    <property type="match status" value="1"/>
</dbReference>
<accession>A0A1R4B867</accession>
<dbReference type="GO" id="GO:0009279">
    <property type="term" value="C:cell outer membrane"/>
    <property type="evidence" value="ECO:0007669"/>
    <property type="project" value="UniProtKB-SubCell"/>
</dbReference>
<keyword evidence="5 12" id="KW-0732">Signal</keyword>
<evidence type="ECO:0000256" key="6">
    <source>
        <dbReference type="ARBA" id="ARBA00023065"/>
    </source>
</evidence>
<dbReference type="SUPFAM" id="SSF56935">
    <property type="entry name" value="Porins"/>
    <property type="match status" value="1"/>
</dbReference>
<feature type="signal peptide" evidence="12">
    <location>
        <begin position="1"/>
        <end position="21"/>
    </location>
</feature>
<evidence type="ECO:0000259" key="14">
    <source>
        <dbReference type="Pfam" id="PF07715"/>
    </source>
</evidence>
<dbReference type="Pfam" id="PF00593">
    <property type="entry name" value="TonB_dep_Rec_b-barrel"/>
    <property type="match status" value="1"/>
</dbReference>
<evidence type="ECO:0000256" key="9">
    <source>
        <dbReference type="ARBA" id="ARBA00023237"/>
    </source>
</evidence>
<keyword evidence="8 10" id="KW-0472">Membrane</keyword>
<dbReference type="PANTHER" id="PTHR30069:SF53">
    <property type="entry name" value="COLICIN I RECEPTOR-RELATED"/>
    <property type="match status" value="1"/>
</dbReference>
<proteinExistence type="inferred from homology"/>
<dbReference type="Gene3D" id="2.170.130.10">
    <property type="entry name" value="TonB-dependent receptor, plug domain"/>
    <property type="match status" value="1"/>
</dbReference>
<evidence type="ECO:0000259" key="13">
    <source>
        <dbReference type="Pfam" id="PF00593"/>
    </source>
</evidence>
<dbReference type="InterPro" id="IPR039426">
    <property type="entry name" value="TonB-dep_rcpt-like"/>
</dbReference>
<gene>
    <name evidence="15" type="primary">cirA_3</name>
    <name evidence="15" type="ORF">VPAL9027_03143</name>
</gene>
<comment type="subcellular location">
    <subcellularLocation>
        <location evidence="1 10">Cell outer membrane</location>
        <topology evidence="1 10">Multi-pass membrane protein</topology>
    </subcellularLocation>
</comment>
<evidence type="ECO:0000256" key="4">
    <source>
        <dbReference type="ARBA" id="ARBA00022692"/>
    </source>
</evidence>
<evidence type="ECO:0000256" key="8">
    <source>
        <dbReference type="ARBA" id="ARBA00023136"/>
    </source>
</evidence>
<dbReference type="EMBL" id="FUFT01000009">
    <property type="protein sequence ID" value="SJL85120.1"/>
    <property type="molecule type" value="Genomic_DNA"/>
</dbReference>
<evidence type="ECO:0000256" key="3">
    <source>
        <dbReference type="ARBA" id="ARBA00022452"/>
    </source>
</evidence>
<protein>
    <submittedName>
        <fullName evidence="15">Colicin I receptor</fullName>
    </submittedName>
</protein>
<dbReference type="STRING" id="1918946.VPAL9027_03143"/>
<keyword evidence="4 10" id="KW-0812">Transmembrane</keyword>
<keyword evidence="2 10" id="KW-0813">Transport</keyword>
<evidence type="ECO:0000313" key="16">
    <source>
        <dbReference type="Proteomes" id="UP000189475"/>
    </source>
</evidence>
<evidence type="ECO:0000256" key="10">
    <source>
        <dbReference type="PROSITE-ProRule" id="PRU01360"/>
    </source>
</evidence>
<comment type="similarity">
    <text evidence="10 11">Belongs to the TonB-dependent receptor family.</text>
</comment>
<dbReference type="InterPro" id="IPR000531">
    <property type="entry name" value="Beta-barrel_TonB"/>
</dbReference>
<evidence type="ECO:0000256" key="11">
    <source>
        <dbReference type="RuleBase" id="RU003357"/>
    </source>
</evidence>
<evidence type="ECO:0000313" key="15">
    <source>
        <dbReference type="EMBL" id="SJL85120.1"/>
    </source>
</evidence>
<dbReference type="OrthoDB" id="9764669at2"/>
<reference evidence="15 16" key="1">
    <citation type="submission" date="2017-02" db="EMBL/GenBank/DDBJ databases">
        <authorList>
            <person name="Peterson S.W."/>
        </authorList>
    </citation>
    <scope>NUCLEOTIDE SEQUENCE [LARGE SCALE GENOMIC DNA]</scope>
    <source>
        <strain evidence="15 16">CECT 9027</strain>
    </source>
</reference>
<evidence type="ECO:0000256" key="12">
    <source>
        <dbReference type="SAM" id="SignalP"/>
    </source>
</evidence>
<dbReference type="GO" id="GO:0015344">
    <property type="term" value="F:siderophore uptake transmembrane transporter activity"/>
    <property type="evidence" value="ECO:0007669"/>
    <property type="project" value="TreeGrafter"/>
</dbReference>
<dbReference type="Pfam" id="PF07715">
    <property type="entry name" value="Plug"/>
    <property type="match status" value="1"/>
</dbReference>
<sequence>MKLQNLSCAVAFALIANSAVAADNTKATSQADVSDVVVVTATTNQTSIKDAPASISVVTNEEINRIPVTDVATVLQGVAGVHVSKDMSSEPRIVIRGLKNDASAHDNYTLLLVNGKRISSSETLIRGAGFDFSSIPMSAIDHIEVIRGPMSSLYGSDAIGGVINVILKKPTEDTRVNASVSYSQPEEGDGTLKKGNVFLSGAAVPGKLLYTTSIEATQKDKWFPDDIQNNNSFTGNAQQKRQGINTQLSLLVNDDNTINFGLGYLKDDRKFPGSDKSDSSDDDTYNSKKFNASLGHEGTWSWGTDTVDYLYENSKVYVDNASPLLEKSNAEQQNHNVDARIAVTAIDQQTITTGINLEYTSISIDRDYDGTPSVTKTGYYLQDQIGLTDDLTATLSGRLNHHSEFGSKFTPRAYLVYNATDNLTLKGGYAEGFKAPTIYQSSEQFGIISCGGRCTLTGNPDLEPQESKSYEFSTAYNAQSWNVQATVFYNQVENMIDRDTSTRSTGFISYTNIEDDVETSGLELEGSVDINDDLYLKSTATYTRAINTEDDSDLQNNPRWLVNARLHWMATNDLSLYTGINYTGKQYGESYAKNYESIWFDPYTIVDIGGSYHINDQFTLKAGVNNVLDKNLEDDDQDYMENVVGRTYFVTLDYAM</sequence>
<dbReference type="InterPro" id="IPR037066">
    <property type="entry name" value="Plug_dom_sf"/>
</dbReference>
<dbReference type="RefSeq" id="WP_077315512.1">
    <property type="nucleotide sequence ID" value="NZ_AP024887.1"/>
</dbReference>
<keyword evidence="15" id="KW-0675">Receptor</keyword>
<evidence type="ECO:0000256" key="2">
    <source>
        <dbReference type="ARBA" id="ARBA00022448"/>
    </source>
</evidence>
<dbReference type="InterPro" id="IPR036942">
    <property type="entry name" value="Beta-barrel_TonB_sf"/>
</dbReference>
<dbReference type="Gene3D" id="2.40.170.20">
    <property type="entry name" value="TonB-dependent receptor, beta-barrel domain"/>
    <property type="match status" value="1"/>
</dbReference>
<evidence type="ECO:0000256" key="1">
    <source>
        <dbReference type="ARBA" id="ARBA00004571"/>
    </source>
</evidence>
<evidence type="ECO:0000256" key="5">
    <source>
        <dbReference type="ARBA" id="ARBA00022729"/>
    </source>
</evidence>
<feature type="chain" id="PRO_5012955384" evidence="12">
    <location>
        <begin position="22"/>
        <end position="656"/>
    </location>
</feature>
<dbReference type="InterPro" id="IPR012910">
    <property type="entry name" value="Plug_dom"/>
</dbReference>
<dbReference type="AlphaFoldDB" id="A0A1R4B867"/>
<organism evidence="15 16">
    <name type="scientific">Vibrio palustris</name>
    <dbReference type="NCBI Taxonomy" id="1918946"/>
    <lineage>
        <taxon>Bacteria</taxon>
        <taxon>Pseudomonadati</taxon>
        <taxon>Pseudomonadota</taxon>
        <taxon>Gammaproteobacteria</taxon>
        <taxon>Vibrionales</taxon>
        <taxon>Vibrionaceae</taxon>
        <taxon>Vibrio</taxon>
    </lineage>
</organism>
<keyword evidence="3 10" id="KW-1134">Transmembrane beta strand</keyword>
<keyword evidence="6" id="KW-0406">Ion transport</keyword>
<dbReference type="CDD" id="cd01347">
    <property type="entry name" value="ligand_gated_channel"/>
    <property type="match status" value="1"/>
</dbReference>
<evidence type="ECO:0000256" key="7">
    <source>
        <dbReference type="ARBA" id="ARBA00023077"/>
    </source>
</evidence>
<feature type="domain" description="TonB-dependent receptor plug" evidence="14">
    <location>
        <begin position="48"/>
        <end position="162"/>
    </location>
</feature>
<dbReference type="PANTHER" id="PTHR30069">
    <property type="entry name" value="TONB-DEPENDENT OUTER MEMBRANE RECEPTOR"/>
    <property type="match status" value="1"/>
</dbReference>
<keyword evidence="16" id="KW-1185">Reference proteome</keyword>
<keyword evidence="9 10" id="KW-0998">Cell outer membrane</keyword>